<sequence length="207" mass="22829">MAVAEHGSCQGGRRREHTRQWSARPRFHGRLHEPNDGKLRELAMEVGQRASGSDRGYLSLLLHRRRRRRCLHYTGGACRIEKKAGGRATSGVRQPPQKQPPRRRAQQPPAQPPSSHHHRNPSFPSGGAGAPPPPPPQAASANGMSIVKTPAAAVFCGVCNAWCLTPFNLREHEAGRKHRHKVACIAGEKNVRCQVCDMHLASELNVR</sequence>
<evidence type="ECO:0000259" key="2">
    <source>
        <dbReference type="Pfam" id="PF12874"/>
    </source>
</evidence>
<dbReference type="OrthoDB" id="694733at2759"/>
<feature type="region of interest" description="Disordered" evidence="1">
    <location>
        <begin position="1"/>
        <end position="38"/>
    </location>
</feature>
<name>A0A8J5WN20_ZIZPA</name>
<evidence type="ECO:0000313" key="3">
    <source>
        <dbReference type="EMBL" id="KAG8092043.1"/>
    </source>
</evidence>
<dbReference type="Proteomes" id="UP000729402">
    <property type="component" value="Unassembled WGS sequence"/>
</dbReference>
<protein>
    <recommendedName>
        <fullName evidence="2">C2H2-type domain-containing protein</fullName>
    </recommendedName>
</protein>
<organism evidence="3 4">
    <name type="scientific">Zizania palustris</name>
    <name type="common">Northern wild rice</name>
    <dbReference type="NCBI Taxonomy" id="103762"/>
    <lineage>
        <taxon>Eukaryota</taxon>
        <taxon>Viridiplantae</taxon>
        <taxon>Streptophyta</taxon>
        <taxon>Embryophyta</taxon>
        <taxon>Tracheophyta</taxon>
        <taxon>Spermatophyta</taxon>
        <taxon>Magnoliopsida</taxon>
        <taxon>Liliopsida</taxon>
        <taxon>Poales</taxon>
        <taxon>Poaceae</taxon>
        <taxon>BOP clade</taxon>
        <taxon>Oryzoideae</taxon>
        <taxon>Oryzeae</taxon>
        <taxon>Zizaniinae</taxon>
        <taxon>Zizania</taxon>
    </lineage>
</organism>
<comment type="caution">
    <text evidence="3">The sequence shown here is derived from an EMBL/GenBank/DDBJ whole genome shotgun (WGS) entry which is preliminary data.</text>
</comment>
<evidence type="ECO:0000313" key="4">
    <source>
        <dbReference type="Proteomes" id="UP000729402"/>
    </source>
</evidence>
<keyword evidence="4" id="KW-1185">Reference proteome</keyword>
<dbReference type="AlphaFoldDB" id="A0A8J5WN20"/>
<evidence type="ECO:0000256" key="1">
    <source>
        <dbReference type="SAM" id="MobiDB-lite"/>
    </source>
</evidence>
<reference evidence="3" key="2">
    <citation type="submission" date="2021-02" db="EMBL/GenBank/DDBJ databases">
        <authorList>
            <person name="Kimball J.A."/>
            <person name="Haas M.W."/>
            <person name="Macchietto M."/>
            <person name="Kono T."/>
            <person name="Duquette J."/>
            <person name="Shao M."/>
        </authorList>
    </citation>
    <scope>NUCLEOTIDE SEQUENCE</scope>
    <source>
        <tissue evidence="3">Fresh leaf tissue</tissue>
    </source>
</reference>
<gene>
    <name evidence="3" type="ORF">GUJ93_ZPchr0012g21943</name>
</gene>
<dbReference type="PANTHER" id="PTHR46786:SF1">
    <property type="entry name" value="ZINC FINGER MATRIN-TYPE PROTEIN 3"/>
    <property type="match status" value="1"/>
</dbReference>
<feature type="domain" description="C2H2-type" evidence="2">
    <location>
        <begin position="155"/>
        <end position="178"/>
    </location>
</feature>
<reference evidence="3" key="1">
    <citation type="journal article" date="2021" name="bioRxiv">
        <title>Whole Genome Assembly and Annotation of Northern Wild Rice, Zizania palustris L., Supports a Whole Genome Duplication in the Zizania Genus.</title>
        <authorList>
            <person name="Haas M."/>
            <person name="Kono T."/>
            <person name="Macchietto M."/>
            <person name="Millas R."/>
            <person name="McGilp L."/>
            <person name="Shao M."/>
            <person name="Duquette J."/>
            <person name="Hirsch C.N."/>
            <person name="Kimball J."/>
        </authorList>
    </citation>
    <scope>NUCLEOTIDE SEQUENCE</scope>
    <source>
        <tissue evidence="3">Fresh leaf tissue</tissue>
    </source>
</reference>
<dbReference type="Pfam" id="PF12874">
    <property type="entry name" value="zf-met"/>
    <property type="match status" value="1"/>
</dbReference>
<dbReference type="PANTHER" id="PTHR46786">
    <property type="entry name" value="ZINC FINGER MATRIN-TYPE PROTEIN 3"/>
    <property type="match status" value="1"/>
</dbReference>
<proteinExistence type="predicted"/>
<dbReference type="EMBL" id="JAAALK010000080">
    <property type="protein sequence ID" value="KAG8092043.1"/>
    <property type="molecule type" value="Genomic_DNA"/>
</dbReference>
<feature type="region of interest" description="Disordered" evidence="1">
    <location>
        <begin position="82"/>
        <end position="142"/>
    </location>
</feature>
<dbReference type="InterPro" id="IPR052644">
    <property type="entry name" value="ZMAT3"/>
</dbReference>
<dbReference type="InterPro" id="IPR013087">
    <property type="entry name" value="Znf_C2H2_type"/>
</dbReference>
<accession>A0A8J5WN20</accession>